<accession>A0A0P1LBF0</accession>
<dbReference type="InterPro" id="IPR051122">
    <property type="entry name" value="SDR_DHRS6-like"/>
</dbReference>
<name>A0A0N7MT47_9BACT</name>
<dbReference type="AlphaFoldDB" id="A0A0N7MT47"/>
<protein>
    <submittedName>
        <fullName evidence="4">Enoyl-[acyl-carrier-protein] reductase [NADH]</fullName>
    </submittedName>
</protein>
<evidence type="ECO:0000313" key="5">
    <source>
        <dbReference type="Proteomes" id="UP000182011"/>
    </source>
</evidence>
<dbReference type="PRINTS" id="PR00081">
    <property type="entry name" value="GDHRDH"/>
</dbReference>
<accession>A0A0P1P628</accession>
<evidence type="ECO:0000256" key="2">
    <source>
        <dbReference type="ARBA" id="ARBA00023002"/>
    </source>
</evidence>
<dbReference type="PANTHER" id="PTHR43477">
    <property type="entry name" value="DIHYDROANTICAPSIN 7-DEHYDROGENASE"/>
    <property type="match status" value="1"/>
</dbReference>
<dbReference type="EMBL" id="CZVI01000001">
    <property type="protein sequence ID" value="CUS78330.1"/>
    <property type="molecule type" value="Genomic_DNA"/>
</dbReference>
<dbReference type="EMBL" id="FAOP01000004">
    <property type="protein sequence ID" value="CUU04524.1"/>
    <property type="molecule type" value="Genomic_DNA"/>
</dbReference>
<accession>A0A0P1LCR8</accession>
<dbReference type="Proteomes" id="UP000182200">
    <property type="component" value="Unassembled WGS sequence"/>
</dbReference>
<sequence length="265" mass="29254">MEKETKKWALILGASSGFGAATAIELSKNGYNIFGVHLDRAATMPNVEKVIEQIKGNGVEVEFFNVNAADHEKRKEVLDAIEKRFANEPSIIKVVLHSLAFGTLRPYIAENPEEQVTPKQMDMTLDVMAHSLVYWVQDLFHRKLIGKGTRIFAMTSEGSTRVWAYYGPVSAAKAALESHIRQLAYELAKYGITVNGIRAGVTDTPALRKIPGNEQMIEYSLKRNPSGRLTTPEDVAKAIVHLSHDDMQWVTGNIIGVDGGEFIAG</sequence>
<dbReference type="OrthoDB" id="9803333at2"/>
<dbReference type="InterPro" id="IPR002347">
    <property type="entry name" value="SDR_fam"/>
</dbReference>
<evidence type="ECO:0000313" key="4">
    <source>
        <dbReference type="EMBL" id="CUU04524.1"/>
    </source>
</evidence>
<dbReference type="Proteomes" id="UP000182011">
    <property type="component" value="Unassembled WGS sequence"/>
</dbReference>
<evidence type="ECO:0000313" key="6">
    <source>
        <dbReference type="Proteomes" id="UP000182200"/>
    </source>
</evidence>
<accession>A0A0N7MSW3</accession>
<dbReference type="InterPro" id="IPR036291">
    <property type="entry name" value="NAD(P)-bd_dom_sf"/>
</dbReference>
<keyword evidence="6" id="KW-1185">Reference proteome</keyword>
<dbReference type="STRING" id="1633631.GCA_001442925_01044"/>
<dbReference type="Gene3D" id="3.40.50.720">
    <property type="entry name" value="NAD(P)-binding Rossmann-like Domain"/>
    <property type="match status" value="2"/>
</dbReference>
<accession>A0A0P1LED5</accession>
<keyword evidence="2" id="KW-0560">Oxidoreductase</keyword>
<accession>A0A0N7MT47</accession>
<dbReference type="CDD" id="cd05233">
    <property type="entry name" value="SDR_c"/>
    <property type="match status" value="1"/>
</dbReference>
<dbReference type="RefSeq" id="WP_075426691.1">
    <property type="nucleotide sequence ID" value="NZ_CZVI01000001.1"/>
</dbReference>
<dbReference type="SUPFAM" id="SSF51735">
    <property type="entry name" value="NAD(P)-binding Rossmann-fold domains"/>
    <property type="match status" value="1"/>
</dbReference>
<proteinExistence type="inferred from homology"/>
<dbReference type="Pfam" id="PF13561">
    <property type="entry name" value="adh_short_C2"/>
    <property type="match status" value="1"/>
</dbReference>
<accession>A0A0P1M7H0</accession>
<dbReference type="GO" id="GO:0016491">
    <property type="term" value="F:oxidoreductase activity"/>
    <property type="evidence" value="ECO:0007669"/>
    <property type="project" value="UniProtKB-KW"/>
</dbReference>
<organism evidence="4 5">
    <name type="scientific">Candidatus Kryptonium thompsonii</name>
    <dbReference type="NCBI Taxonomy" id="1633631"/>
    <lineage>
        <taxon>Bacteria</taxon>
        <taxon>Pseudomonadati</taxon>
        <taxon>Candidatus Kryptoniota</taxon>
        <taxon>Candidatus Kryptonium</taxon>
    </lineage>
</organism>
<accession>A0A0S4N078</accession>
<accession>A0A0P1LBH4</accession>
<evidence type="ECO:0000256" key="1">
    <source>
        <dbReference type="ARBA" id="ARBA00006484"/>
    </source>
</evidence>
<accession>A0A0P1M6Q1</accession>
<gene>
    <name evidence="4" type="ORF">JGI4_01045</name>
    <name evidence="3" type="ORF">JGI8_00225</name>
</gene>
<comment type="similarity">
    <text evidence="1">Belongs to the short-chain dehydrogenases/reductases (SDR) family.</text>
</comment>
<reference evidence="3 6" key="2">
    <citation type="submission" date="2015-11" db="EMBL/GenBank/DDBJ databases">
        <authorList>
            <person name="Varghese N."/>
        </authorList>
    </citation>
    <scope>NUCLEOTIDE SEQUENCE [LARGE SCALE GENOMIC DNA]</scope>
    <source>
        <strain evidence="3 6">JGI-8</strain>
    </source>
</reference>
<evidence type="ECO:0000313" key="3">
    <source>
        <dbReference type="EMBL" id="CUS78330.1"/>
    </source>
</evidence>
<reference evidence="4 5" key="1">
    <citation type="submission" date="2015-11" db="EMBL/GenBank/DDBJ databases">
        <authorList>
            <person name="Zhang Y."/>
            <person name="Guo Z."/>
        </authorList>
    </citation>
    <scope>NUCLEOTIDE SEQUENCE [LARGE SCALE GENOMIC DNA]</scope>
    <source>
        <strain evidence="4">JGI-4</strain>
    </source>
</reference>
<dbReference type="PANTHER" id="PTHR43477:SF1">
    <property type="entry name" value="DIHYDROANTICAPSIN 7-DEHYDROGENASE"/>
    <property type="match status" value="1"/>
</dbReference>